<keyword evidence="2" id="KW-0812">Transmembrane</keyword>
<feature type="transmembrane region" description="Helical" evidence="2">
    <location>
        <begin position="70"/>
        <end position="88"/>
    </location>
</feature>
<organism evidence="4 5">
    <name type="scientific">Halosegnis marinus</name>
    <dbReference type="NCBI Taxonomy" id="3034023"/>
    <lineage>
        <taxon>Archaea</taxon>
        <taxon>Methanobacteriati</taxon>
        <taxon>Methanobacteriota</taxon>
        <taxon>Stenosarchaea group</taxon>
        <taxon>Halobacteria</taxon>
        <taxon>Halobacteriales</taxon>
        <taxon>Natronomonadaceae</taxon>
        <taxon>Halosegnis</taxon>
    </lineage>
</organism>
<keyword evidence="2" id="KW-0472">Membrane</keyword>
<proteinExistence type="predicted"/>
<dbReference type="EMBL" id="JBHTAP010000001">
    <property type="protein sequence ID" value="MFC7235695.1"/>
    <property type="molecule type" value="Genomic_DNA"/>
</dbReference>
<evidence type="ECO:0000313" key="5">
    <source>
        <dbReference type="Proteomes" id="UP001596398"/>
    </source>
</evidence>
<feature type="compositionally biased region" description="Basic and acidic residues" evidence="1">
    <location>
        <begin position="1"/>
        <end position="23"/>
    </location>
</feature>
<protein>
    <recommendedName>
        <fullName evidence="3">DUF7312 domain-containing protein</fullName>
    </recommendedName>
</protein>
<dbReference type="Pfam" id="PF23994">
    <property type="entry name" value="DUF7312"/>
    <property type="match status" value="1"/>
</dbReference>
<keyword evidence="2" id="KW-1133">Transmembrane helix</keyword>
<keyword evidence="5" id="KW-1185">Reference proteome</keyword>
<evidence type="ECO:0000313" key="4">
    <source>
        <dbReference type="EMBL" id="MFC7235695.1"/>
    </source>
</evidence>
<feature type="domain" description="DUF7312" evidence="3">
    <location>
        <begin position="25"/>
        <end position="87"/>
    </location>
</feature>
<name>A0ABD5ZQS5_9EURY</name>
<reference evidence="4 5" key="1">
    <citation type="journal article" date="2019" name="Int. J. Syst. Evol. Microbiol.">
        <title>The Global Catalogue of Microorganisms (GCM) 10K type strain sequencing project: providing services to taxonomists for standard genome sequencing and annotation.</title>
        <authorList>
            <consortium name="The Broad Institute Genomics Platform"/>
            <consortium name="The Broad Institute Genome Sequencing Center for Infectious Disease"/>
            <person name="Wu L."/>
            <person name="Ma J."/>
        </authorList>
    </citation>
    <scope>NUCLEOTIDE SEQUENCE [LARGE SCALE GENOMIC DNA]</scope>
    <source>
        <strain evidence="4 5">DT85</strain>
    </source>
</reference>
<dbReference type="AlphaFoldDB" id="A0ABD5ZQS5"/>
<evidence type="ECO:0000259" key="3">
    <source>
        <dbReference type="Pfam" id="PF23994"/>
    </source>
</evidence>
<evidence type="ECO:0000256" key="2">
    <source>
        <dbReference type="SAM" id="Phobius"/>
    </source>
</evidence>
<dbReference type="Proteomes" id="UP001596398">
    <property type="component" value="Unassembled WGS sequence"/>
</dbReference>
<dbReference type="GeneID" id="79267392"/>
<accession>A0ABD5ZQS5</accession>
<evidence type="ECO:0000256" key="1">
    <source>
        <dbReference type="SAM" id="MobiDB-lite"/>
    </source>
</evidence>
<feature type="compositionally biased region" description="Acidic residues" evidence="1">
    <location>
        <begin position="24"/>
        <end position="34"/>
    </location>
</feature>
<gene>
    <name evidence="4" type="ORF">ACFQJ4_10250</name>
</gene>
<sequence length="89" mass="9361">MSDRDDRTDDRRADPPGADRDPWGDDGDDGDGADDAPGALNVATEGESFLGEEPPDLEPLTPGEVDPENAFFVALGVAFTLFVVATVVL</sequence>
<dbReference type="RefSeq" id="WP_276233834.1">
    <property type="nucleotide sequence ID" value="NZ_CP119802.1"/>
</dbReference>
<feature type="region of interest" description="Disordered" evidence="1">
    <location>
        <begin position="1"/>
        <end position="63"/>
    </location>
</feature>
<dbReference type="InterPro" id="IPR055736">
    <property type="entry name" value="DUF7312"/>
</dbReference>
<comment type="caution">
    <text evidence="4">The sequence shown here is derived from an EMBL/GenBank/DDBJ whole genome shotgun (WGS) entry which is preliminary data.</text>
</comment>